<dbReference type="GO" id="GO:0009967">
    <property type="term" value="P:positive regulation of signal transduction"/>
    <property type="evidence" value="ECO:0007669"/>
    <property type="project" value="UniProtKB-ARBA"/>
</dbReference>
<evidence type="ECO:0000259" key="4">
    <source>
        <dbReference type="PROSITE" id="PS50102"/>
    </source>
</evidence>
<protein>
    <submittedName>
        <fullName evidence="5">Putative ELAV like protein 2/3/4</fullName>
    </submittedName>
</protein>
<evidence type="ECO:0000256" key="3">
    <source>
        <dbReference type="PROSITE-ProRule" id="PRU00176"/>
    </source>
</evidence>
<dbReference type="GO" id="GO:1990904">
    <property type="term" value="C:ribonucleoprotein complex"/>
    <property type="evidence" value="ECO:0007669"/>
    <property type="project" value="InterPro"/>
</dbReference>
<dbReference type="GO" id="GO:0003729">
    <property type="term" value="F:mRNA binding"/>
    <property type="evidence" value="ECO:0007669"/>
    <property type="project" value="UniProtKB-ARBA"/>
</dbReference>
<dbReference type="Proteomes" id="UP000324800">
    <property type="component" value="Unassembled WGS sequence"/>
</dbReference>
<comment type="caution">
    <text evidence="5">The sequence shown here is derived from an EMBL/GenBank/DDBJ whole genome shotgun (WGS) entry which is preliminary data.</text>
</comment>
<dbReference type="Gene3D" id="3.30.70.330">
    <property type="match status" value="2"/>
</dbReference>
<evidence type="ECO:0000256" key="1">
    <source>
        <dbReference type="ARBA" id="ARBA00022737"/>
    </source>
</evidence>
<dbReference type="GO" id="GO:0005737">
    <property type="term" value="C:cytoplasm"/>
    <property type="evidence" value="ECO:0007669"/>
    <property type="project" value="UniProtKB-ARBA"/>
</dbReference>
<feature type="domain" description="RRM" evidence="4">
    <location>
        <begin position="118"/>
        <end position="195"/>
    </location>
</feature>
<dbReference type="GO" id="GO:0010629">
    <property type="term" value="P:negative regulation of gene expression"/>
    <property type="evidence" value="ECO:0007669"/>
    <property type="project" value="UniProtKB-ARBA"/>
</dbReference>
<dbReference type="OrthoDB" id="266020at2759"/>
<dbReference type="PANTHER" id="PTHR15241">
    <property type="entry name" value="TRANSFORMER-2-RELATED"/>
    <property type="match status" value="1"/>
</dbReference>
<dbReference type="InterPro" id="IPR035979">
    <property type="entry name" value="RBD_domain_sf"/>
</dbReference>
<dbReference type="InterPro" id="IPR012677">
    <property type="entry name" value="Nucleotide-bd_a/b_plait_sf"/>
</dbReference>
<dbReference type="InterPro" id="IPR000504">
    <property type="entry name" value="RRM_dom"/>
</dbReference>
<dbReference type="AlphaFoldDB" id="A0A5J4W5A3"/>
<dbReference type="FunFam" id="3.30.70.330:FF:000383">
    <property type="entry name" value="Sex lethal, isoform D"/>
    <property type="match status" value="1"/>
</dbReference>
<name>A0A5J4W5A3_9EUKA</name>
<dbReference type="PANTHER" id="PTHR15241:SF304">
    <property type="entry name" value="RRM DOMAIN-CONTAINING PROTEIN"/>
    <property type="match status" value="1"/>
</dbReference>
<proteinExistence type="predicted"/>
<keyword evidence="2 3" id="KW-0694">RNA-binding</keyword>
<evidence type="ECO:0000313" key="6">
    <source>
        <dbReference type="Proteomes" id="UP000324800"/>
    </source>
</evidence>
<reference evidence="5 6" key="1">
    <citation type="submission" date="2019-03" db="EMBL/GenBank/DDBJ databases">
        <title>Single cell metagenomics reveals metabolic interactions within the superorganism composed of flagellate Streblomastix strix and complex community of Bacteroidetes bacteria on its surface.</title>
        <authorList>
            <person name="Treitli S.C."/>
            <person name="Kolisko M."/>
            <person name="Husnik F."/>
            <person name="Keeling P."/>
            <person name="Hampl V."/>
        </authorList>
    </citation>
    <scope>NUCLEOTIDE SEQUENCE [LARGE SCALE GENOMIC DNA]</scope>
    <source>
        <strain evidence="5">ST1C</strain>
    </source>
</reference>
<sequence>MAMRGGRSESVTFSLGFNHLSEFPLDRLESPCRLIMNFLPQQVTNEDVHGLFSQFGTIVNIKIIRDKGTGLCVGYGFIEFARAEEAAMAIRLGNGRELGSKRVKVWYSRKPTPDMKGSNVYLQNYGPELEGWQLVELFSKFGTVININMLRDKSGKSRGAGFVRMDTNLQALNAVNALNGSLLNGRKIFAKIRETQVSAPFPAQGI</sequence>
<dbReference type="EMBL" id="SNRW01003457">
    <property type="protein sequence ID" value="KAA6389796.1"/>
    <property type="molecule type" value="Genomic_DNA"/>
</dbReference>
<dbReference type="PRINTS" id="PR00961">
    <property type="entry name" value="HUDSXLRNA"/>
</dbReference>
<feature type="domain" description="RRM" evidence="4">
    <location>
        <begin position="32"/>
        <end position="110"/>
    </location>
</feature>
<dbReference type="SUPFAM" id="SSF54928">
    <property type="entry name" value="RNA-binding domain, RBD"/>
    <property type="match status" value="1"/>
</dbReference>
<dbReference type="SMART" id="SM00360">
    <property type="entry name" value="RRM"/>
    <property type="match status" value="2"/>
</dbReference>
<dbReference type="Pfam" id="PF00076">
    <property type="entry name" value="RRM_1"/>
    <property type="match status" value="2"/>
</dbReference>
<organism evidence="5 6">
    <name type="scientific">Streblomastix strix</name>
    <dbReference type="NCBI Taxonomy" id="222440"/>
    <lineage>
        <taxon>Eukaryota</taxon>
        <taxon>Metamonada</taxon>
        <taxon>Preaxostyla</taxon>
        <taxon>Oxymonadida</taxon>
        <taxon>Streblomastigidae</taxon>
        <taxon>Streblomastix</taxon>
    </lineage>
</organism>
<evidence type="ECO:0000256" key="2">
    <source>
        <dbReference type="ARBA" id="ARBA00022884"/>
    </source>
</evidence>
<gene>
    <name evidence="5" type="ORF">EZS28_014676</name>
</gene>
<dbReference type="PROSITE" id="PS50102">
    <property type="entry name" value="RRM"/>
    <property type="match status" value="2"/>
</dbReference>
<evidence type="ECO:0000313" key="5">
    <source>
        <dbReference type="EMBL" id="KAA6389796.1"/>
    </source>
</evidence>
<accession>A0A5J4W5A3</accession>
<dbReference type="InterPro" id="IPR002343">
    <property type="entry name" value="Hud_Sxl_RNA"/>
</dbReference>
<keyword evidence="1" id="KW-0677">Repeat</keyword>